<dbReference type="InterPro" id="IPR011249">
    <property type="entry name" value="Metalloenz_LuxS/M16"/>
</dbReference>
<dbReference type="Pfam" id="PF05193">
    <property type="entry name" value="Peptidase_M16_C"/>
    <property type="match status" value="1"/>
</dbReference>
<dbReference type="InterPro" id="IPR050626">
    <property type="entry name" value="Peptidase_M16"/>
</dbReference>
<keyword evidence="3" id="KW-0378">Hydrolase</keyword>
<evidence type="ECO:0000256" key="6">
    <source>
        <dbReference type="SAM" id="Phobius"/>
    </source>
</evidence>
<gene>
    <name evidence="9" type="ORF">JCM31447_12580</name>
</gene>
<dbReference type="InterPro" id="IPR011765">
    <property type="entry name" value="Pept_M16_N"/>
</dbReference>
<keyword evidence="6" id="KW-0472">Membrane</keyword>
<dbReference type="GO" id="GO:0008237">
    <property type="term" value="F:metallopeptidase activity"/>
    <property type="evidence" value="ECO:0007669"/>
    <property type="project" value="UniProtKB-KW"/>
</dbReference>
<keyword evidence="10" id="KW-1185">Reference proteome</keyword>
<dbReference type="GO" id="GO:0046872">
    <property type="term" value="F:metal ion binding"/>
    <property type="evidence" value="ECO:0007669"/>
    <property type="project" value="InterPro"/>
</dbReference>
<dbReference type="InterPro" id="IPR007863">
    <property type="entry name" value="Peptidase_M16_C"/>
</dbReference>
<comment type="similarity">
    <text evidence="1">Belongs to the peptidase M16 family.</text>
</comment>
<evidence type="ECO:0000256" key="5">
    <source>
        <dbReference type="ARBA" id="ARBA00023049"/>
    </source>
</evidence>
<dbReference type="RefSeq" id="WP_130607613.1">
    <property type="nucleotide sequence ID" value="NZ_AP019368.1"/>
</dbReference>
<keyword evidence="5" id="KW-0482">Metalloprotease</keyword>
<protein>
    <submittedName>
        <fullName evidence="9">Insulinase family protein</fullName>
    </submittedName>
</protein>
<dbReference type="EMBL" id="AP019368">
    <property type="protein sequence ID" value="BBH52815.1"/>
    <property type="molecule type" value="Genomic_DNA"/>
</dbReference>
<dbReference type="Proteomes" id="UP000291236">
    <property type="component" value="Chromosome"/>
</dbReference>
<evidence type="ECO:0000256" key="1">
    <source>
        <dbReference type="ARBA" id="ARBA00007261"/>
    </source>
</evidence>
<feature type="transmembrane region" description="Helical" evidence="6">
    <location>
        <begin position="21"/>
        <end position="40"/>
    </location>
</feature>
<dbReference type="SUPFAM" id="SSF63411">
    <property type="entry name" value="LuxS/MPP-like metallohydrolase"/>
    <property type="match status" value="2"/>
</dbReference>
<dbReference type="PANTHER" id="PTHR43690:SF17">
    <property type="entry name" value="PROTEIN YHJJ"/>
    <property type="match status" value="1"/>
</dbReference>
<dbReference type="KEGG" id="sbf:JCM31447_12580"/>
<organism evidence="9 10">
    <name type="scientific">Fluviispira sanaruensis</name>
    <dbReference type="NCBI Taxonomy" id="2493639"/>
    <lineage>
        <taxon>Bacteria</taxon>
        <taxon>Pseudomonadati</taxon>
        <taxon>Bdellovibrionota</taxon>
        <taxon>Oligoflexia</taxon>
        <taxon>Silvanigrellales</taxon>
        <taxon>Silvanigrellaceae</taxon>
        <taxon>Fluviispira</taxon>
    </lineage>
</organism>
<evidence type="ECO:0000259" key="8">
    <source>
        <dbReference type="Pfam" id="PF05193"/>
    </source>
</evidence>
<reference evidence="9 10" key="1">
    <citation type="submission" date="2018-12" db="EMBL/GenBank/DDBJ databases">
        <title>Rubrispira sanarue gen. nov., sp., nov., a member of the order Silvanigrellales, isolated from a brackish lake in Hamamatsu Japan.</title>
        <authorList>
            <person name="Maejima Y."/>
            <person name="Iino T."/>
            <person name="Muraguchi Y."/>
            <person name="Fukuda K."/>
            <person name="Nojiri H."/>
            <person name="Ohkuma M."/>
            <person name="Moriuchi R."/>
            <person name="Dohra H."/>
            <person name="Kimbara K."/>
            <person name="Shintani M."/>
        </authorList>
    </citation>
    <scope>NUCLEOTIDE SEQUENCE [LARGE SCALE GENOMIC DNA]</scope>
    <source>
        <strain evidence="9 10">RF1110005</strain>
    </source>
</reference>
<keyword evidence="6" id="KW-1133">Transmembrane helix</keyword>
<proteinExistence type="inferred from homology"/>
<evidence type="ECO:0000313" key="10">
    <source>
        <dbReference type="Proteomes" id="UP000291236"/>
    </source>
</evidence>
<dbReference type="Gene3D" id="3.30.830.10">
    <property type="entry name" value="Metalloenzyme, LuxS/M16 peptidase-like"/>
    <property type="match status" value="2"/>
</dbReference>
<sequence length="503" mass="57510">MRNLDIQQTRKKMTYYFIKNYSLALFSIIPSITFASPVALDLPKTKEVSSVQKTNADPKFIQSAPIIPGSSIHAYQYSLENGLKLIVIPDNRNPIATIQFILDAGSNREQKGITGLAHFFEHMMFRKTKDHPEGNYDRTINSVGGSGNAGTSDAFVTFYTTFPGPALETMLKLEADRFTKLDLAEPYFSIEKGAVISERKLRVENDPLQRSNEFIRSITERGTTMEWLTIGSKKDVEEMSIDAAKSFYEKYYTPDNTIMIVGGPFDQKNVAQMVQKYFSSWHGKATDQHAKYPADYYTRDLGKKFICSAPIFNKRFRMVYPAANGNLKELIYSIVFQAMLDDNPNGTFERRLVKDKLVTDFNFYKTYWQDQNNPFVVSFSLTKDQNYEPVVQFWQKGVQEVLNKPISEKIKRQILKQLAVSNADTAERMTALANTVLDNNFFLKDFNASGQAEKIVKSITTENLRQWINENISPQKYYLTGIVTPKEAPTCSDMYAEFQKSIR</sequence>
<dbReference type="Pfam" id="PF00675">
    <property type="entry name" value="Peptidase_M16"/>
    <property type="match status" value="1"/>
</dbReference>
<evidence type="ECO:0000313" key="9">
    <source>
        <dbReference type="EMBL" id="BBH52815.1"/>
    </source>
</evidence>
<feature type="domain" description="Peptidase M16 N-terminal" evidence="7">
    <location>
        <begin position="87"/>
        <end position="224"/>
    </location>
</feature>
<name>A0A4P2VTS7_FLUSA</name>
<evidence type="ECO:0000256" key="4">
    <source>
        <dbReference type="ARBA" id="ARBA00022833"/>
    </source>
</evidence>
<accession>A0A4P2VTS7</accession>
<evidence type="ECO:0000256" key="3">
    <source>
        <dbReference type="ARBA" id="ARBA00022801"/>
    </source>
</evidence>
<evidence type="ECO:0000256" key="2">
    <source>
        <dbReference type="ARBA" id="ARBA00022670"/>
    </source>
</evidence>
<keyword evidence="4" id="KW-0862">Zinc</keyword>
<dbReference type="OrthoDB" id="5288619at2"/>
<keyword evidence="6" id="KW-0812">Transmembrane</keyword>
<dbReference type="PANTHER" id="PTHR43690">
    <property type="entry name" value="NARDILYSIN"/>
    <property type="match status" value="1"/>
</dbReference>
<feature type="domain" description="Peptidase M16 C-terminal" evidence="8">
    <location>
        <begin position="240"/>
        <end position="417"/>
    </location>
</feature>
<dbReference type="AlphaFoldDB" id="A0A4P2VTS7"/>
<dbReference type="GO" id="GO:0006508">
    <property type="term" value="P:proteolysis"/>
    <property type="evidence" value="ECO:0007669"/>
    <property type="project" value="UniProtKB-KW"/>
</dbReference>
<keyword evidence="2" id="KW-0645">Protease</keyword>
<evidence type="ECO:0000259" key="7">
    <source>
        <dbReference type="Pfam" id="PF00675"/>
    </source>
</evidence>